<feature type="transmembrane region" description="Helical" evidence="6">
    <location>
        <begin position="195"/>
        <end position="218"/>
    </location>
</feature>
<dbReference type="PANTHER" id="PTHR31509">
    <property type="entry name" value="BPS1-LIKE PROTEIN"/>
    <property type="match status" value="1"/>
</dbReference>
<dbReference type="RefSeq" id="XP_008796887.2">
    <property type="nucleotide sequence ID" value="XM_008798665.4"/>
</dbReference>
<protein>
    <submittedName>
        <fullName evidence="8 9">UPF0496 protein 4-like</fullName>
    </submittedName>
</protein>
<organism evidence="7 9">
    <name type="scientific">Phoenix dactylifera</name>
    <name type="common">Date palm</name>
    <dbReference type="NCBI Taxonomy" id="42345"/>
    <lineage>
        <taxon>Eukaryota</taxon>
        <taxon>Viridiplantae</taxon>
        <taxon>Streptophyta</taxon>
        <taxon>Embryophyta</taxon>
        <taxon>Tracheophyta</taxon>
        <taxon>Spermatophyta</taxon>
        <taxon>Magnoliopsida</taxon>
        <taxon>Liliopsida</taxon>
        <taxon>Arecaceae</taxon>
        <taxon>Coryphoideae</taxon>
        <taxon>Phoeniceae</taxon>
        <taxon>Phoenix</taxon>
    </lineage>
</organism>
<evidence type="ECO:0000256" key="2">
    <source>
        <dbReference type="ARBA" id="ARBA00022692"/>
    </source>
</evidence>
<evidence type="ECO:0000256" key="5">
    <source>
        <dbReference type="ARBA" id="ARBA00035114"/>
    </source>
</evidence>
<evidence type="ECO:0000256" key="1">
    <source>
        <dbReference type="ARBA" id="ARBA00004167"/>
    </source>
</evidence>
<evidence type="ECO:0000313" key="7">
    <source>
        <dbReference type="Proteomes" id="UP000228380"/>
    </source>
</evidence>
<dbReference type="OrthoDB" id="694709at2759"/>
<evidence type="ECO:0000313" key="8">
    <source>
        <dbReference type="RefSeq" id="XP_008796887.2"/>
    </source>
</evidence>
<reference evidence="8 9" key="2">
    <citation type="submission" date="2025-04" db="UniProtKB">
        <authorList>
            <consortium name="RefSeq"/>
        </authorList>
    </citation>
    <scope>IDENTIFICATION</scope>
    <source>
        <tissue evidence="8 9">Young leaves</tissue>
    </source>
</reference>
<accession>A0A8B7CDI9</accession>
<dbReference type="Proteomes" id="UP000228380">
    <property type="component" value="Chromosome 5"/>
</dbReference>
<keyword evidence="2 6" id="KW-0812">Transmembrane</keyword>
<dbReference type="GeneID" id="103712204"/>
<dbReference type="AlphaFoldDB" id="A0A8B7CDI9"/>
<evidence type="ECO:0000256" key="3">
    <source>
        <dbReference type="ARBA" id="ARBA00022989"/>
    </source>
</evidence>
<evidence type="ECO:0000313" key="9">
    <source>
        <dbReference type="RefSeq" id="XP_008796888.2"/>
    </source>
</evidence>
<dbReference type="KEGG" id="pda:103712204"/>
<evidence type="ECO:0000256" key="4">
    <source>
        <dbReference type="ARBA" id="ARBA00023136"/>
    </source>
</evidence>
<dbReference type="Pfam" id="PF05633">
    <property type="entry name" value="ROH1-like"/>
    <property type="match status" value="2"/>
</dbReference>
<name>A0A8B7CDI9_PHODC</name>
<gene>
    <name evidence="8 9" type="primary">LOC103712204</name>
</gene>
<comment type="subcellular location">
    <subcellularLocation>
        <location evidence="1">Membrane</location>
        <topology evidence="1">Single-pass membrane protein</topology>
    </subcellularLocation>
</comment>
<proteinExistence type="inferred from homology"/>
<dbReference type="InterPro" id="IPR008511">
    <property type="entry name" value="ROH1-like"/>
</dbReference>
<keyword evidence="7" id="KW-1185">Reference proteome</keyword>
<evidence type="ECO:0000256" key="6">
    <source>
        <dbReference type="SAM" id="Phobius"/>
    </source>
</evidence>
<dbReference type="RefSeq" id="XP_008796888.2">
    <property type="nucleotide sequence ID" value="XM_008798666.4"/>
</dbReference>
<keyword evidence="4 6" id="KW-0472">Membrane</keyword>
<dbReference type="GO" id="GO:0016020">
    <property type="term" value="C:membrane"/>
    <property type="evidence" value="ECO:0007669"/>
    <property type="project" value="UniProtKB-SubCell"/>
</dbReference>
<comment type="similarity">
    <text evidence="5">Belongs to the ROH1 family.</text>
</comment>
<keyword evidence="3 6" id="KW-1133">Transmembrane helix</keyword>
<reference evidence="7" key="1">
    <citation type="journal article" date="2019" name="Nat. Commun.">
        <title>Genome-wide association mapping of date palm fruit traits.</title>
        <authorList>
            <person name="Hazzouri K.M."/>
            <person name="Gros-Balthazard M."/>
            <person name="Flowers J.M."/>
            <person name="Copetti D."/>
            <person name="Lemansour A."/>
            <person name="Lebrun M."/>
            <person name="Masmoudi K."/>
            <person name="Ferrand S."/>
            <person name="Dhar M.I."/>
            <person name="Fresquez Z.A."/>
            <person name="Rosas U."/>
            <person name="Zhang J."/>
            <person name="Talag J."/>
            <person name="Lee S."/>
            <person name="Kudrna D."/>
            <person name="Powell R.F."/>
            <person name="Leitch I.J."/>
            <person name="Krueger R.R."/>
            <person name="Wing R.A."/>
            <person name="Amiri K.M.A."/>
            <person name="Purugganan M.D."/>
        </authorList>
    </citation>
    <scope>NUCLEOTIDE SEQUENCE [LARGE SCALE GENOMIC DNA]</scope>
    <source>
        <strain evidence="7">cv. Khalas</strain>
    </source>
</reference>
<sequence length="386" mass="43540">MSRPHDGQRTFFPFGNPFRSILPRGSYLSPKLLALLNIFEQTLAESLKRLKPKDSSDVLSLSWMRRAMESLCEAHANIKTLITDLQFPVSDWDEKWIDLYFDWSVKLLDICIAFSSELSHLDQGQILLRYVLHVLDSSSSSPSSEQLKRADACLHDWVKQFNSKSPKFENCSSIVQSLAGTLYLTKVKNSAKGKVLMRAMYGVKVMTLFICSVFTAALSGCSTPLMDLNVSDKFLWAEAFSDLQAVVNEEVKSHFSSGKITMLKELEAVEKHAERLHDLTNCVSHEYVTLLQSSCQKEEKLLQSNGIRHQEVGTLTISVDQEEREGFQESVSNMAEEAERFAHGLDLLSKQVRDFFQIVLSGRDALLSNLRGSDVTNESSVDEVRP</sequence>